<comment type="caution">
    <text evidence="1">The sequence shown here is derived from an EMBL/GenBank/DDBJ whole genome shotgun (WGS) entry which is preliminary data.</text>
</comment>
<name>A0ABD2BD54_VESSQ</name>
<sequence>MKEQDIRYRDFLKFKDVDVRKLINVKIAASKFNDHFISNIQEIIDSIKQKKIINSTKINNLINSIISKISSQFNLIYYNFNLLHFQLATDQSTLISAYNIDGRSRTIMEFLK</sequence>
<reference evidence="1 2" key="1">
    <citation type="journal article" date="2024" name="Ann. Entomol. Soc. Am.">
        <title>Genomic analyses of the southern and eastern yellowjacket wasps (Hymenoptera: Vespidae) reveal evolutionary signatures of social life.</title>
        <authorList>
            <person name="Catto M.A."/>
            <person name="Caine P.B."/>
            <person name="Orr S.E."/>
            <person name="Hunt B.G."/>
            <person name="Goodisman M.A.D."/>
        </authorList>
    </citation>
    <scope>NUCLEOTIDE SEQUENCE [LARGE SCALE GENOMIC DNA]</scope>
    <source>
        <strain evidence="1">233</strain>
        <tissue evidence="1">Head and thorax</tissue>
    </source>
</reference>
<dbReference type="AlphaFoldDB" id="A0ABD2BD54"/>
<accession>A0ABD2BD54</accession>
<dbReference type="EMBL" id="JAUDFV010000110">
    <property type="protein sequence ID" value="KAL2730671.1"/>
    <property type="molecule type" value="Genomic_DNA"/>
</dbReference>
<gene>
    <name evidence="1" type="ORF">V1478_005084</name>
</gene>
<dbReference type="Proteomes" id="UP001607302">
    <property type="component" value="Unassembled WGS sequence"/>
</dbReference>
<organism evidence="1 2">
    <name type="scientific">Vespula squamosa</name>
    <name type="common">Southern yellow jacket</name>
    <name type="synonym">Wasp</name>
    <dbReference type="NCBI Taxonomy" id="30214"/>
    <lineage>
        <taxon>Eukaryota</taxon>
        <taxon>Metazoa</taxon>
        <taxon>Ecdysozoa</taxon>
        <taxon>Arthropoda</taxon>
        <taxon>Hexapoda</taxon>
        <taxon>Insecta</taxon>
        <taxon>Pterygota</taxon>
        <taxon>Neoptera</taxon>
        <taxon>Endopterygota</taxon>
        <taxon>Hymenoptera</taxon>
        <taxon>Apocrita</taxon>
        <taxon>Aculeata</taxon>
        <taxon>Vespoidea</taxon>
        <taxon>Vespidae</taxon>
        <taxon>Vespinae</taxon>
        <taxon>Vespula</taxon>
    </lineage>
</organism>
<keyword evidence="2" id="KW-1185">Reference proteome</keyword>
<evidence type="ECO:0000313" key="1">
    <source>
        <dbReference type="EMBL" id="KAL2730671.1"/>
    </source>
</evidence>
<evidence type="ECO:0000313" key="2">
    <source>
        <dbReference type="Proteomes" id="UP001607302"/>
    </source>
</evidence>
<protein>
    <submittedName>
        <fullName evidence="1">Uncharacterized protein</fullName>
    </submittedName>
</protein>
<proteinExistence type="predicted"/>